<reference evidence="3" key="1">
    <citation type="submission" date="2022-01" db="EMBL/GenBank/DDBJ databases">
        <title>Novel bile acid biosynthetic pathways are enriched in the microbiome of centenarians.</title>
        <authorList>
            <person name="Sato Y."/>
            <person name="Atarashi K."/>
            <person name="Plichta R.D."/>
            <person name="Arai Y."/>
            <person name="Sasajima S."/>
            <person name="Kearney M.S."/>
            <person name="Suda W."/>
            <person name="Takeshita K."/>
            <person name="Sasaki T."/>
            <person name="Okamoto S."/>
            <person name="Skelly N.A."/>
            <person name="Okamura Y."/>
            <person name="Vlamakis H."/>
            <person name="Li Y."/>
            <person name="Tanoue T."/>
            <person name="Takei H."/>
            <person name="Nittono H."/>
            <person name="Narushima S."/>
            <person name="Irie J."/>
            <person name="Itoh H."/>
            <person name="Moriya K."/>
            <person name="Sugiura Y."/>
            <person name="Suematsu M."/>
            <person name="Moritoki N."/>
            <person name="Shibata S."/>
            <person name="Littman R.D."/>
            <person name="Fischbach A.M."/>
            <person name="Uwamino Y."/>
            <person name="Inoue T."/>
            <person name="Honda A."/>
            <person name="Hattori M."/>
            <person name="Murai T."/>
            <person name="Xavier J.R."/>
            <person name="Hirose N."/>
            <person name="Honda K."/>
        </authorList>
    </citation>
    <scope>NUCLEOTIDE SEQUENCE</scope>
    <source>
        <strain evidence="3">CE91-St55</strain>
    </source>
</reference>
<sequence>MAGNQVMITLLNMSMTAGLSALFVMALRLLYKRLPKRFSCVLWLVVIFRFLCPFSLQSAYSLLPFYSNPLEQRIVYEATPSIDSGVFFIDRPVNQVLEQTMAVSNHVTSVNPIQILLFVMLVVWEAGMLAFFLCHFAGYIRLKWRLGTAVKIQEADPGQGAGTCRRPEHAIYESDRIPGAFVMGIFRPVIYLPANLTEVERECILRHERIHIRRRDYIVKLLGLLMVMVHWFNPIAHVSFRLFCRDMEMSCDEAVVGQLGEGGKKQYSLALLSAAEKENGARLPLAFGESHTKSRIKNVLNYKKAGFWITLCGVTVTAAAVLCLLTVREKPAASEAVSIIGGGDGPTSIFIAGKDDGETPAMPVELPDTSWLAGQVLGKGIESTITIDYASKDQIIFHGSCGLFSFQLKDGKWLPNLFIGPDDAGTVDLEAVTSALDAGKKEPESEDSVHVEDSFIGRNPTAGSSFIDYDVTKLADGSIAVLGGMGTSPGSGELTGKLVDVFYGWYHPDDMVMHQVYLFAGDGTMAENNSGEIEERRYLFTTDDADYFLRTPQTALEFELQDGKEPESLHFPYDRLELVRDEGGYTRVLDPMVIMGQPENQKMVLAEGRIYYYGAGKADLMSFKSQSLIGIRTDGSDRRVAGIDYSVCRGLSYDNGYLYYEGWKNAMEFPRPIYRMKPDFSEITKLGDFNGNLISVVDGTFYMLSAEKPAIVLTREGHFDEVMYYDKCGYDAKHYECVAASAADGKLTMKFENLSGNREYVNYEIPLAPKDTWEKTAVKKK</sequence>
<feature type="domain" description="Peptidase M56" evidence="2">
    <location>
        <begin position="9"/>
        <end position="298"/>
    </location>
</feature>
<feature type="transmembrane region" description="Helical" evidence="1">
    <location>
        <begin position="38"/>
        <end position="60"/>
    </location>
</feature>
<evidence type="ECO:0000313" key="3">
    <source>
        <dbReference type="EMBL" id="GKH03094.1"/>
    </source>
</evidence>
<dbReference type="InterPro" id="IPR008756">
    <property type="entry name" value="Peptidase_M56"/>
</dbReference>
<keyword evidence="1" id="KW-0472">Membrane</keyword>
<dbReference type="PANTHER" id="PTHR34978">
    <property type="entry name" value="POSSIBLE SENSOR-TRANSDUCER PROTEIN BLAR"/>
    <property type="match status" value="1"/>
</dbReference>
<keyword evidence="1" id="KW-0812">Transmembrane</keyword>
<protein>
    <recommendedName>
        <fullName evidence="2">Peptidase M56 domain-containing protein</fullName>
    </recommendedName>
</protein>
<dbReference type="EMBL" id="BQNJ01000002">
    <property type="protein sequence ID" value="GKH03094.1"/>
    <property type="molecule type" value="Genomic_DNA"/>
</dbReference>
<evidence type="ECO:0000313" key="4">
    <source>
        <dbReference type="Proteomes" id="UP001055091"/>
    </source>
</evidence>
<dbReference type="InterPro" id="IPR052173">
    <property type="entry name" value="Beta-lactam_resp_regulator"/>
</dbReference>
<dbReference type="PANTHER" id="PTHR34978:SF3">
    <property type="entry name" value="SLR0241 PROTEIN"/>
    <property type="match status" value="1"/>
</dbReference>
<dbReference type="AlphaFoldDB" id="A0AA37JKW4"/>
<gene>
    <name evidence="3" type="ORF">CE91St55_50750</name>
</gene>
<feature type="transmembrane region" description="Helical" evidence="1">
    <location>
        <begin position="217"/>
        <end position="240"/>
    </location>
</feature>
<proteinExistence type="predicted"/>
<dbReference type="Pfam" id="PF05569">
    <property type="entry name" value="Peptidase_M56"/>
    <property type="match status" value="1"/>
</dbReference>
<name>A0AA37JKW4_9FIRM</name>
<dbReference type="RefSeq" id="WP_195521423.1">
    <property type="nucleotide sequence ID" value="NZ_BQNJ01000002.1"/>
</dbReference>
<evidence type="ECO:0000256" key="1">
    <source>
        <dbReference type="SAM" id="Phobius"/>
    </source>
</evidence>
<feature type="transmembrane region" description="Helical" evidence="1">
    <location>
        <begin position="113"/>
        <end position="136"/>
    </location>
</feature>
<organism evidence="3 4">
    <name type="scientific">Hungatella hathewayi</name>
    <dbReference type="NCBI Taxonomy" id="154046"/>
    <lineage>
        <taxon>Bacteria</taxon>
        <taxon>Bacillati</taxon>
        <taxon>Bacillota</taxon>
        <taxon>Clostridia</taxon>
        <taxon>Lachnospirales</taxon>
        <taxon>Lachnospiraceae</taxon>
        <taxon>Hungatella</taxon>
    </lineage>
</organism>
<accession>A0AA37JKW4</accession>
<dbReference type="Proteomes" id="UP001055091">
    <property type="component" value="Unassembled WGS sequence"/>
</dbReference>
<feature type="transmembrane region" description="Helical" evidence="1">
    <location>
        <begin position="6"/>
        <end position="31"/>
    </location>
</feature>
<comment type="caution">
    <text evidence="3">The sequence shown here is derived from an EMBL/GenBank/DDBJ whole genome shotgun (WGS) entry which is preliminary data.</text>
</comment>
<evidence type="ECO:0000259" key="2">
    <source>
        <dbReference type="Pfam" id="PF05569"/>
    </source>
</evidence>
<dbReference type="CDD" id="cd07341">
    <property type="entry name" value="M56_BlaR1_MecR1_like"/>
    <property type="match status" value="1"/>
</dbReference>
<keyword evidence="1" id="KW-1133">Transmembrane helix</keyword>